<name>A0A1G7HYU2_9BACT</name>
<dbReference type="Proteomes" id="UP000182427">
    <property type="component" value="Chromosome I"/>
</dbReference>
<gene>
    <name evidence="3" type="ORF">SAMN05444167_1254</name>
</gene>
<feature type="region of interest" description="Disordered" evidence="1">
    <location>
        <begin position="29"/>
        <end position="50"/>
    </location>
</feature>
<organism evidence="3 4">
    <name type="scientific">Terriglobus roseus</name>
    <dbReference type="NCBI Taxonomy" id="392734"/>
    <lineage>
        <taxon>Bacteria</taxon>
        <taxon>Pseudomonadati</taxon>
        <taxon>Acidobacteriota</taxon>
        <taxon>Terriglobia</taxon>
        <taxon>Terriglobales</taxon>
        <taxon>Acidobacteriaceae</taxon>
        <taxon>Terriglobus</taxon>
    </lineage>
</organism>
<evidence type="ECO:0000256" key="1">
    <source>
        <dbReference type="SAM" id="MobiDB-lite"/>
    </source>
</evidence>
<keyword evidence="2" id="KW-0732">Signal</keyword>
<reference evidence="3 4" key="1">
    <citation type="submission" date="2016-10" db="EMBL/GenBank/DDBJ databases">
        <authorList>
            <person name="de Groot N.N."/>
        </authorList>
    </citation>
    <scope>NUCLEOTIDE SEQUENCE [LARGE SCALE GENOMIC DNA]</scope>
    <source>
        <strain evidence="3 4">GAS232</strain>
    </source>
</reference>
<protein>
    <submittedName>
        <fullName evidence="3">Putative beta-barrel porin-2, OmpL-like. bbp2</fullName>
    </submittedName>
</protein>
<dbReference type="Pfam" id="PF07642">
    <property type="entry name" value="BBP2"/>
    <property type="match status" value="1"/>
</dbReference>
<evidence type="ECO:0000313" key="4">
    <source>
        <dbReference type="Proteomes" id="UP000182427"/>
    </source>
</evidence>
<evidence type="ECO:0000256" key="2">
    <source>
        <dbReference type="SAM" id="SignalP"/>
    </source>
</evidence>
<dbReference type="InterPro" id="IPR011486">
    <property type="entry name" value="BBP2"/>
</dbReference>
<evidence type="ECO:0000313" key="3">
    <source>
        <dbReference type="EMBL" id="SDF05436.1"/>
    </source>
</evidence>
<dbReference type="AlphaFoldDB" id="A0A1G7HYU2"/>
<feature type="chain" id="PRO_5009241323" evidence="2">
    <location>
        <begin position="27"/>
        <end position="493"/>
    </location>
</feature>
<dbReference type="RefSeq" id="WP_083344382.1">
    <property type="nucleotide sequence ID" value="NZ_LT629690.1"/>
</dbReference>
<feature type="signal peptide" evidence="2">
    <location>
        <begin position="1"/>
        <end position="26"/>
    </location>
</feature>
<dbReference type="EMBL" id="LT629690">
    <property type="protein sequence ID" value="SDF05436.1"/>
    <property type="molecule type" value="Genomic_DNA"/>
</dbReference>
<keyword evidence="4" id="KW-1185">Reference proteome</keyword>
<sequence>MMSGRTRTLHAGAIAFASVLMGGMYAQQPVEQPSQQPQIVSGTNDSKDNLPDAQTVIRGNFLQRLGRFYWADWRGKLPAGPTPARRAFDAPLDSPPYPAGDWSYGGSPTIGVPDTGVYPLMTALKLDNHRTKVYGWAKGTYNQSTSHDSNYPLTFASSPNTARLHQVVTFIERLPETVQNTHFDWGFHVTALYYGVDYRFTTTKGYLSGQLLADGRTYGYDPLMEYADLYFPVKDGLNIRVGRFLSLPGLDSPLAPNNYTMTRSLVYTAEPVTETGAVATLKLNKQWLVQLGMSAGHDVAPWSSDHKPSLIACLNYSTATNYDNVYVCANGINDGKYAYDNVQQYDAIWAHKFNAKWHMATEAWVMYERDVPNVANDVSNPVPPESGTLGAVCAPGMLRCFAPEYAIVSYLNREISPSLTVGFRSDLLNDKKGQRTGTATKYTENTLYVNRYFGSTFLAQSDLRFDHSWDKRGYNGGKARNQLVWGISLVYRY</sequence>
<proteinExistence type="predicted"/>
<accession>A0A1G7HYU2</accession>
<feature type="compositionally biased region" description="Low complexity" evidence="1">
    <location>
        <begin position="29"/>
        <end position="38"/>
    </location>
</feature>